<accession>A0A318L0Y6</accession>
<evidence type="ECO:0000313" key="4">
    <source>
        <dbReference type="Proteomes" id="UP000247612"/>
    </source>
</evidence>
<dbReference type="InterPro" id="IPR050624">
    <property type="entry name" value="HTH-type_Tx_Regulator"/>
</dbReference>
<dbReference type="STRING" id="1034346.GCA_000313565_00203"/>
<proteinExistence type="predicted"/>
<feature type="domain" description="Transcriptional regulator TetR C-terminal Firmicutes type" evidence="1">
    <location>
        <begin position="73"/>
        <end position="175"/>
    </location>
</feature>
<keyword evidence="4" id="KW-1185">Reference proteome</keyword>
<dbReference type="EMBL" id="JALDAW010000008">
    <property type="protein sequence ID" value="MDY5166971.1"/>
    <property type="molecule type" value="Genomic_DNA"/>
</dbReference>
<dbReference type="PANTHER" id="PTHR43479">
    <property type="entry name" value="ACREF/ENVCD OPERON REPRESSOR-RELATED"/>
    <property type="match status" value="1"/>
</dbReference>
<protein>
    <submittedName>
        <fullName evidence="2 3">TetR family transcriptional regulator</fullName>
    </submittedName>
</protein>
<dbReference type="Proteomes" id="UP000247612">
    <property type="component" value="Unassembled WGS sequence"/>
</dbReference>
<evidence type="ECO:0000313" key="2">
    <source>
        <dbReference type="EMBL" id="MDY5166971.1"/>
    </source>
</evidence>
<dbReference type="PANTHER" id="PTHR43479:SF7">
    <property type="entry name" value="TETR-FAMILY TRANSCRIPTIONAL REGULATOR"/>
    <property type="match status" value="1"/>
</dbReference>
<gene>
    <name evidence="3" type="ORF">DES51_101206</name>
    <name evidence="2" type="ORF">MQE39_02375</name>
</gene>
<comment type="caution">
    <text evidence="3">The sequence shown here is derived from an EMBL/GenBank/DDBJ whole genome shotgun (WGS) entry which is preliminary data.</text>
</comment>
<dbReference type="AlphaFoldDB" id="A0A318L0Y6"/>
<evidence type="ECO:0000313" key="3">
    <source>
        <dbReference type="EMBL" id="PXX81596.1"/>
    </source>
</evidence>
<organism evidence="3 4">
    <name type="scientific">Dielma fastidiosa</name>
    <dbReference type="NCBI Taxonomy" id="1034346"/>
    <lineage>
        <taxon>Bacteria</taxon>
        <taxon>Bacillati</taxon>
        <taxon>Bacillota</taxon>
        <taxon>Erysipelotrichia</taxon>
        <taxon>Erysipelotrichales</taxon>
        <taxon>Erysipelotrichaceae</taxon>
        <taxon>Dielma</taxon>
    </lineage>
</organism>
<dbReference type="InterPro" id="IPR009057">
    <property type="entry name" value="Homeodomain-like_sf"/>
</dbReference>
<sequence length="187" mass="21734">MSSSALTKKELGHALKELMNLMPMNKITVAMVCEKCDLNRQTFYYHFQDIYECLGYIYQSEVIEKLPEFDSLEQWPDHFLKILKYIEQNKVFCLNTFNSLGRDHLEMFLSETSFAMVENGIRQFAHDVNIDPDRLNFIVNFYAIAFSGLIIQWLTRGCRDSSEELAATLSTMLQGSFTNAIDNLRNQ</sequence>
<dbReference type="Gene3D" id="1.10.357.10">
    <property type="entry name" value="Tetracycline Repressor, domain 2"/>
    <property type="match status" value="1"/>
</dbReference>
<dbReference type="Pfam" id="PF14278">
    <property type="entry name" value="TetR_C_8"/>
    <property type="match status" value="1"/>
</dbReference>
<evidence type="ECO:0000259" key="1">
    <source>
        <dbReference type="Pfam" id="PF14278"/>
    </source>
</evidence>
<dbReference type="SUPFAM" id="SSF46689">
    <property type="entry name" value="Homeodomain-like"/>
    <property type="match status" value="1"/>
</dbReference>
<dbReference type="Proteomes" id="UP001276902">
    <property type="component" value="Unassembled WGS sequence"/>
</dbReference>
<reference evidence="2" key="2">
    <citation type="submission" date="2022-03" db="EMBL/GenBank/DDBJ databases">
        <title>First case of bacteraemia caused by Dielma fastidiosa in a patient hospitalised with diverticulitis.</title>
        <authorList>
            <person name="Forman-Ankjaer B."/>
            <person name="Hvid-Jensen F."/>
            <person name="Kobel C.M."/>
            <person name="Greve T."/>
        </authorList>
    </citation>
    <scope>NUCLEOTIDE SEQUENCE</scope>
    <source>
        <strain evidence="2">AUH_DF_2021</strain>
    </source>
</reference>
<reference evidence="3 4" key="1">
    <citation type="submission" date="2018-05" db="EMBL/GenBank/DDBJ databases">
        <title>Genomic Encyclopedia of Type Strains, Phase IV (KMG-IV): sequencing the most valuable type-strain genomes for metagenomic binning, comparative biology and taxonomic classification.</title>
        <authorList>
            <person name="Goeker M."/>
        </authorList>
    </citation>
    <scope>NUCLEOTIDE SEQUENCE [LARGE SCALE GENOMIC DNA]</scope>
    <source>
        <strain evidence="3 4">JC118</strain>
    </source>
</reference>
<dbReference type="GeneID" id="94441614"/>
<name>A0A318L0Y6_9FIRM</name>
<dbReference type="RefSeq" id="WP_022936510.1">
    <property type="nucleotide sequence ID" value="NZ_BAABZA010000001.1"/>
</dbReference>
<dbReference type="InterPro" id="IPR039532">
    <property type="entry name" value="TetR_C_Firmicutes"/>
</dbReference>
<dbReference type="EMBL" id="QJKH01000001">
    <property type="protein sequence ID" value="PXX81596.1"/>
    <property type="molecule type" value="Genomic_DNA"/>
</dbReference>